<dbReference type="EMBL" id="CAHJWF010000206">
    <property type="protein sequence ID" value="CAB5501506.1"/>
    <property type="molecule type" value="Genomic_DNA"/>
</dbReference>
<evidence type="ECO:0008006" key="3">
    <source>
        <dbReference type="Google" id="ProtNLM"/>
    </source>
</evidence>
<dbReference type="RefSeq" id="WP_202784270.1">
    <property type="nucleotide sequence ID" value="NZ_CAHJWF010000206.1"/>
</dbReference>
<comment type="caution">
    <text evidence="1">The sequence shown here is derived from an EMBL/GenBank/DDBJ whole genome shotgun (WGS) entry which is preliminary data.</text>
</comment>
<dbReference type="Proteomes" id="UP000626656">
    <property type="component" value="Unassembled WGS sequence"/>
</dbReference>
<evidence type="ECO:0000313" key="2">
    <source>
        <dbReference type="Proteomes" id="UP000626656"/>
    </source>
</evidence>
<protein>
    <recommendedName>
        <fullName evidence="3">Plasmid replication protein</fullName>
    </recommendedName>
</protein>
<gene>
    <name evidence="1" type="ORF">AZO1586I_821</name>
</gene>
<name>A0ABM8M795_9GAMM</name>
<proteinExistence type="predicted"/>
<reference evidence="1 2" key="1">
    <citation type="submission" date="2020-05" db="EMBL/GenBank/DDBJ databases">
        <authorList>
            <person name="Petersen J."/>
            <person name="Sayavedra L."/>
        </authorList>
    </citation>
    <scope>NUCLEOTIDE SEQUENCE [LARGE SCALE GENOMIC DNA]</scope>
    <source>
        <strain evidence="1">B azoricus SOX ET2 1586I</strain>
    </source>
</reference>
<organism evidence="1 2">
    <name type="scientific">Bathymodiolus thermophilus thioautotrophic gill symbiont</name>
    <dbReference type="NCBI Taxonomy" id="2360"/>
    <lineage>
        <taxon>Bacteria</taxon>
        <taxon>Pseudomonadati</taxon>
        <taxon>Pseudomonadota</taxon>
        <taxon>Gammaproteobacteria</taxon>
        <taxon>sulfur-oxidizing symbionts</taxon>
    </lineage>
</organism>
<keyword evidence="2" id="KW-1185">Reference proteome</keyword>
<evidence type="ECO:0000313" key="1">
    <source>
        <dbReference type="EMBL" id="CAB5501506.1"/>
    </source>
</evidence>
<sequence length="375" mass="43678">MSEKDNKITESIQLNLFQTSKELNLSSTYEAIPKSINKNDSSIIWVNENIAKPLEKTFLINNEIFTAEITPAMIKNKDGEFQSIFPSLREDRIEYAIISLASKQIVDLDTDKKNNRVFILRTSYYQVQKEIVEAINRREGKNLKPSSSPYNVSDIKKALEVLKITSIRVNNKNGKKQYLFNRIKDMYLEDKKVVIELGSMVADYINVGDWRATDKDSILASKGAYELKMRVLLNMNFRYATENSVYNPSLDFLIEKLGISKDTNKRTALQMVVRILEKMQEVEKIEVEKKYSGKKLENAIFKIYPSKEFVSVMINNNKLTKRTKDNEYALENEKDIFVKPLKSEFNTELEYKEAKQKYEQKKIKKIQTKMKGKFN</sequence>
<accession>A0ABM8M795</accession>